<accession>A0AAV1D2C0</accession>
<evidence type="ECO:0000313" key="1">
    <source>
        <dbReference type="EMBL" id="CAI9100993.1"/>
    </source>
</evidence>
<keyword evidence="2" id="KW-1185">Reference proteome</keyword>
<dbReference type="EMBL" id="OX459120">
    <property type="protein sequence ID" value="CAI9100993.1"/>
    <property type="molecule type" value="Genomic_DNA"/>
</dbReference>
<dbReference type="AlphaFoldDB" id="A0AAV1D2C0"/>
<evidence type="ECO:0000313" key="2">
    <source>
        <dbReference type="Proteomes" id="UP001161247"/>
    </source>
</evidence>
<reference evidence="1" key="1">
    <citation type="submission" date="2023-03" db="EMBL/GenBank/DDBJ databases">
        <authorList>
            <person name="Julca I."/>
        </authorList>
    </citation>
    <scope>NUCLEOTIDE SEQUENCE</scope>
</reference>
<proteinExistence type="predicted"/>
<protein>
    <submittedName>
        <fullName evidence="1">OLC1v1038207C1</fullName>
    </submittedName>
</protein>
<name>A0AAV1D2C0_OLDCO</name>
<organism evidence="1 2">
    <name type="scientific">Oldenlandia corymbosa var. corymbosa</name>
    <dbReference type="NCBI Taxonomy" id="529605"/>
    <lineage>
        <taxon>Eukaryota</taxon>
        <taxon>Viridiplantae</taxon>
        <taxon>Streptophyta</taxon>
        <taxon>Embryophyta</taxon>
        <taxon>Tracheophyta</taxon>
        <taxon>Spermatophyta</taxon>
        <taxon>Magnoliopsida</taxon>
        <taxon>eudicotyledons</taxon>
        <taxon>Gunneridae</taxon>
        <taxon>Pentapetalae</taxon>
        <taxon>asterids</taxon>
        <taxon>lamiids</taxon>
        <taxon>Gentianales</taxon>
        <taxon>Rubiaceae</taxon>
        <taxon>Rubioideae</taxon>
        <taxon>Spermacoceae</taxon>
        <taxon>Hedyotis-Oldenlandia complex</taxon>
        <taxon>Oldenlandia</taxon>
    </lineage>
</organism>
<dbReference type="Proteomes" id="UP001161247">
    <property type="component" value="Chromosome 3"/>
</dbReference>
<gene>
    <name evidence="1" type="ORF">OLC1_LOCUS10685</name>
</gene>
<sequence length="187" mass="21364">MENSIQIGLDDLEAITREFPKWQRDGVRNVKCSLGLMRMLFQWRKIGGEDAGSESALCTVEETVLKCSLEIRFLYLKLKEPSNDHVTSDQEWCRFFKFLHEIVESIWQGMEETFDIVSDVVRKRKTSSSSHLEMEELLDIIEFLGGSYDDEIAVNEALELSQSSIHHLTPQSNALESSVAFVGSLRS</sequence>